<accession>A0A9P6E760</accession>
<keyword evidence="2" id="KW-0472">Membrane</keyword>
<dbReference type="EMBL" id="MU157911">
    <property type="protein sequence ID" value="KAF9523737.1"/>
    <property type="molecule type" value="Genomic_DNA"/>
</dbReference>
<reference evidence="3" key="1">
    <citation type="submission" date="2020-11" db="EMBL/GenBank/DDBJ databases">
        <authorList>
            <consortium name="DOE Joint Genome Institute"/>
            <person name="Ahrendt S."/>
            <person name="Riley R."/>
            <person name="Andreopoulos W."/>
            <person name="Labutti K."/>
            <person name="Pangilinan J."/>
            <person name="Ruiz-Duenas F.J."/>
            <person name="Barrasa J.M."/>
            <person name="Sanchez-Garcia M."/>
            <person name="Camarero S."/>
            <person name="Miyauchi S."/>
            <person name="Serrano A."/>
            <person name="Linde D."/>
            <person name="Babiker R."/>
            <person name="Drula E."/>
            <person name="Ayuso-Fernandez I."/>
            <person name="Pacheco R."/>
            <person name="Padilla G."/>
            <person name="Ferreira P."/>
            <person name="Barriuso J."/>
            <person name="Kellner H."/>
            <person name="Castanera R."/>
            <person name="Alfaro M."/>
            <person name="Ramirez L."/>
            <person name="Pisabarro A.G."/>
            <person name="Kuo A."/>
            <person name="Tritt A."/>
            <person name="Lipzen A."/>
            <person name="He G."/>
            <person name="Yan M."/>
            <person name="Ng V."/>
            <person name="Cullen D."/>
            <person name="Martin F."/>
            <person name="Rosso M.-N."/>
            <person name="Henrissat B."/>
            <person name="Hibbett D."/>
            <person name="Martinez A.T."/>
            <person name="Grigoriev I.V."/>
        </authorList>
    </citation>
    <scope>NUCLEOTIDE SEQUENCE</scope>
    <source>
        <strain evidence="3">CBS 506.95</strain>
    </source>
</reference>
<keyword evidence="2" id="KW-1133">Transmembrane helix</keyword>
<comment type="caution">
    <text evidence="3">The sequence shown here is derived from an EMBL/GenBank/DDBJ whole genome shotgun (WGS) entry which is preliminary data.</text>
</comment>
<feature type="region of interest" description="Disordered" evidence="1">
    <location>
        <begin position="286"/>
        <end position="307"/>
    </location>
</feature>
<dbReference type="AlphaFoldDB" id="A0A9P6E760"/>
<evidence type="ECO:0000313" key="3">
    <source>
        <dbReference type="EMBL" id="KAF9523737.1"/>
    </source>
</evidence>
<organism evidence="3 4">
    <name type="scientific">Crepidotus variabilis</name>
    <dbReference type="NCBI Taxonomy" id="179855"/>
    <lineage>
        <taxon>Eukaryota</taxon>
        <taxon>Fungi</taxon>
        <taxon>Dikarya</taxon>
        <taxon>Basidiomycota</taxon>
        <taxon>Agaricomycotina</taxon>
        <taxon>Agaricomycetes</taxon>
        <taxon>Agaricomycetidae</taxon>
        <taxon>Agaricales</taxon>
        <taxon>Agaricineae</taxon>
        <taxon>Crepidotaceae</taxon>
        <taxon>Crepidotus</taxon>
    </lineage>
</organism>
<protein>
    <submittedName>
        <fullName evidence="3">Uncharacterized protein</fullName>
    </submittedName>
</protein>
<keyword evidence="4" id="KW-1185">Reference proteome</keyword>
<evidence type="ECO:0000256" key="1">
    <source>
        <dbReference type="SAM" id="MobiDB-lite"/>
    </source>
</evidence>
<feature type="compositionally biased region" description="Polar residues" evidence="1">
    <location>
        <begin position="298"/>
        <end position="307"/>
    </location>
</feature>
<sequence length="359" mass="39996">TRSVMVDDSSPDFTYHGSQWFVDQGSLDLPDQGTPVYNNTLHGTTESAYFSYSFEGYLPAHLNLQGSMIDVRGTNIYRNDTGWSMVTVDCYVDNFHIGSTSSSTSNRSLNNFQWCFQEGMLETKHILEVYAAVPKNQTFWFDWLVYVPTAGASLESKIVFISKEDPNVNYVSDWRNISGYPKFTTQHGAGVIFQFIGTSLSWYGGSIPENMGNSPTTGSYSIDGHSPTVFNLKNYPQNSQNFQKFFETPTLPMGQYNLSVVFNGNNQTVPLSLDFFLVQNGTLSTNTSSSTTDIPLLPSTSPSNKQQDTPLPIKIAVIVGSIAGVLLVLAFTLWYVCRLERNRKQRRKAVEDEDGNGPS</sequence>
<feature type="transmembrane region" description="Helical" evidence="2">
    <location>
        <begin position="315"/>
        <end position="337"/>
    </location>
</feature>
<feature type="non-terminal residue" evidence="3">
    <location>
        <position position="1"/>
    </location>
</feature>
<gene>
    <name evidence="3" type="ORF">CPB83DRAFT_732463</name>
</gene>
<dbReference type="OrthoDB" id="3052647at2759"/>
<proteinExistence type="predicted"/>
<evidence type="ECO:0000313" key="4">
    <source>
        <dbReference type="Proteomes" id="UP000807306"/>
    </source>
</evidence>
<name>A0A9P6E760_9AGAR</name>
<dbReference type="Gene3D" id="2.60.120.260">
    <property type="entry name" value="Galactose-binding domain-like"/>
    <property type="match status" value="1"/>
</dbReference>
<dbReference type="Proteomes" id="UP000807306">
    <property type="component" value="Unassembled WGS sequence"/>
</dbReference>
<feature type="non-terminal residue" evidence="3">
    <location>
        <position position="359"/>
    </location>
</feature>
<keyword evidence="2" id="KW-0812">Transmembrane</keyword>
<evidence type="ECO:0000256" key="2">
    <source>
        <dbReference type="SAM" id="Phobius"/>
    </source>
</evidence>